<reference evidence="1" key="2">
    <citation type="submission" date="2025-09" db="UniProtKB">
        <authorList>
            <consortium name="Ensembl"/>
        </authorList>
    </citation>
    <scope>IDENTIFICATION</scope>
</reference>
<protein>
    <submittedName>
        <fullName evidence="1">Uncharacterized protein</fullName>
    </submittedName>
</protein>
<dbReference type="Proteomes" id="UP000694424">
    <property type="component" value="Unplaced"/>
</dbReference>
<proteinExistence type="predicted"/>
<evidence type="ECO:0000313" key="1">
    <source>
        <dbReference type="Ensembl" id="ENSAOWP00000027214.1"/>
    </source>
</evidence>
<name>A0A8B9QJJ8_APTOW</name>
<dbReference type="AlphaFoldDB" id="A0A8B9QJJ8"/>
<evidence type="ECO:0000313" key="2">
    <source>
        <dbReference type="Proteomes" id="UP000694424"/>
    </source>
</evidence>
<organism evidence="1 2">
    <name type="scientific">Apteryx owenii</name>
    <name type="common">Little spotted kiwi</name>
    <dbReference type="NCBI Taxonomy" id="8824"/>
    <lineage>
        <taxon>Eukaryota</taxon>
        <taxon>Metazoa</taxon>
        <taxon>Chordata</taxon>
        <taxon>Craniata</taxon>
        <taxon>Vertebrata</taxon>
        <taxon>Euteleostomi</taxon>
        <taxon>Archelosauria</taxon>
        <taxon>Archosauria</taxon>
        <taxon>Dinosauria</taxon>
        <taxon>Saurischia</taxon>
        <taxon>Theropoda</taxon>
        <taxon>Coelurosauria</taxon>
        <taxon>Aves</taxon>
        <taxon>Palaeognathae</taxon>
        <taxon>Apterygiformes</taxon>
        <taxon>Apterygidae</taxon>
        <taxon>Apteryx</taxon>
    </lineage>
</organism>
<sequence>MVTLLKCVTHYVFCECATAASLTYLLFCYSLSAQRGLCAQEPPVTEMLGAWRFPQHRYDHQHPACSRCFCTTAPFLYSLLLGCSAPSPSAGPLRCIPQRTLPKSRRVSTYLSRVGAGSHGRVCAPFALEPQELHTAQSSRRTNVENYSTHELQCSLTIFL</sequence>
<keyword evidence="2" id="KW-1185">Reference proteome</keyword>
<reference evidence="1" key="1">
    <citation type="submission" date="2025-08" db="UniProtKB">
        <authorList>
            <consortium name="Ensembl"/>
        </authorList>
    </citation>
    <scope>IDENTIFICATION</scope>
</reference>
<dbReference type="Ensembl" id="ENSAOWT00000030835.1">
    <property type="protein sequence ID" value="ENSAOWP00000027214.1"/>
    <property type="gene ID" value="ENSAOWG00000018334.1"/>
</dbReference>
<accession>A0A8B9QJJ8</accession>